<dbReference type="EMBL" id="JAHHFP010000019">
    <property type="protein sequence ID" value="MBX7271956.1"/>
    <property type="molecule type" value="Genomic_DNA"/>
</dbReference>
<proteinExistence type="predicted"/>
<dbReference type="Proteomes" id="UP000782475">
    <property type="component" value="Unassembled WGS sequence"/>
</dbReference>
<evidence type="ECO:0000313" key="2">
    <source>
        <dbReference type="Proteomes" id="UP000782475"/>
    </source>
</evidence>
<keyword evidence="1" id="KW-0808">Transferase</keyword>
<keyword evidence="2" id="KW-1185">Reference proteome</keyword>
<keyword evidence="1" id="KW-0548">Nucleotidyltransferase</keyword>
<name>A0ACC5VH98_STUCH</name>
<organism evidence="1 2">
    <name type="scientific">Stutzerimonas chloritidismutans</name>
    <name type="common">Pseudomonas chloritidismutans</name>
    <dbReference type="NCBI Taxonomy" id="203192"/>
    <lineage>
        <taxon>Bacteria</taxon>
        <taxon>Pseudomonadati</taxon>
        <taxon>Pseudomonadota</taxon>
        <taxon>Gammaproteobacteria</taxon>
        <taxon>Pseudomonadales</taxon>
        <taxon>Pseudomonadaceae</taxon>
        <taxon>Stutzerimonas</taxon>
    </lineage>
</organism>
<comment type="caution">
    <text evidence="1">The sequence shown here is derived from an EMBL/GenBank/DDBJ whole genome shotgun (WGS) entry which is preliminary data.</text>
</comment>
<sequence>MLSSPPDYAVIIPARYESSRLPGKPLVSLLGVPMVVRTYRQCIRACPPERVYVATDDQRIEAVCREHGINVLMTSSDCLTGTDRVAECAAQINAEVFINVQGDEPVFNPDDLRVFIEQLAVYPGEILNGFCEIDCDAMYRSSSTPKVVIRPDGRLLYMSRSPIPGNKAHAFERAWRQVCVYAFPRRALQDFAAQATKTPLEEMEDIEILRFIELGWEVRMVELSAQSVAVDNPEDIARAEKVIRDRGL</sequence>
<dbReference type="EC" id="2.7.7.38" evidence="1"/>
<evidence type="ECO:0000313" key="1">
    <source>
        <dbReference type="EMBL" id="MBX7271956.1"/>
    </source>
</evidence>
<gene>
    <name evidence="1" type="ORF">KJJ99_09165</name>
</gene>
<accession>A0ACC5VH98</accession>
<reference evidence="1 2" key="1">
    <citation type="journal article" date="2021" name="Appl. Microbiol. Biotechnol.">
        <title>Biotechnological applications of marine bacteria in bioremediation of environments polluted with hydrocarbons and plastics.</title>
        <authorList>
            <person name="Muriel-Millan L.F."/>
            <person name="Millan-Lopez S."/>
            <person name="Pardo-Lopez L."/>
        </authorList>
    </citation>
    <scope>NUCLEOTIDE SEQUENCE [LARGE SCALE GENOMIC DNA]</scope>
    <source>
        <strain evidence="1 2">GOM4</strain>
    </source>
</reference>
<protein>
    <submittedName>
        <fullName evidence="1">3-deoxy-manno-octulosonate cytidylyltransferase</fullName>
        <ecNumber evidence="1">2.7.7.38</ecNumber>
    </submittedName>
</protein>